<name>A0ABU7CRX4_9TELE</name>
<accession>A0ABU7CRX4</accession>
<evidence type="ECO:0000313" key="2">
    <source>
        <dbReference type="Proteomes" id="UP001352852"/>
    </source>
</evidence>
<gene>
    <name evidence="1" type="ORF">CHARACLAT_028173</name>
</gene>
<protein>
    <recommendedName>
        <fullName evidence="3">Acetoacetyl-CoA synthetase</fullName>
    </recommendedName>
</protein>
<evidence type="ECO:0008006" key="3">
    <source>
        <dbReference type="Google" id="ProtNLM"/>
    </source>
</evidence>
<keyword evidence="2" id="KW-1185">Reference proteome</keyword>
<dbReference type="PANTHER" id="PTHR42921:SF1">
    <property type="entry name" value="ACETOACETYL-COA SYNTHETASE"/>
    <property type="match status" value="1"/>
</dbReference>
<dbReference type="Proteomes" id="UP001352852">
    <property type="component" value="Unassembled WGS sequence"/>
</dbReference>
<dbReference type="InterPro" id="IPR042099">
    <property type="entry name" value="ANL_N_sf"/>
</dbReference>
<reference evidence="1 2" key="1">
    <citation type="submission" date="2021-06" db="EMBL/GenBank/DDBJ databases">
        <authorList>
            <person name="Palmer J.M."/>
        </authorList>
    </citation>
    <scope>NUCLEOTIDE SEQUENCE [LARGE SCALE GENOMIC DNA]</scope>
    <source>
        <strain evidence="1 2">CL_MEX2019</strain>
        <tissue evidence="1">Muscle</tissue>
    </source>
</reference>
<proteinExistence type="predicted"/>
<organism evidence="1 2">
    <name type="scientific">Characodon lateralis</name>
    <dbReference type="NCBI Taxonomy" id="208331"/>
    <lineage>
        <taxon>Eukaryota</taxon>
        <taxon>Metazoa</taxon>
        <taxon>Chordata</taxon>
        <taxon>Craniata</taxon>
        <taxon>Vertebrata</taxon>
        <taxon>Euteleostomi</taxon>
        <taxon>Actinopterygii</taxon>
        <taxon>Neopterygii</taxon>
        <taxon>Teleostei</taxon>
        <taxon>Neoteleostei</taxon>
        <taxon>Acanthomorphata</taxon>
        <taxon>Ovalentaria</taxon>
        <taxon>Atherinomorphae</taxon>
        <taxon>Cyprinodontiformes</taxon>
        <taxon>Goodeidae</taxon>
        <taxon>Characodon</taxon>
    </lineage>
</organism>
<comment type="caution">
    <text evidence="1">The sequence shown here is derived from an EMBL/GenBank/DDBJ whole genome shotgun (WGS) entry which is preliminary data.</text>
</comment>
<dbReference type="Gene3D" id="3.40.50.12780">
    <property type="entry name" value="N-terminal domain of ligase-like"/>
    <property type="match status" value="1"/>
</dbReference>
<dbReference type="EMBL" id="JAHUTJ010003702">
    <property type="protein sequence ID" value="MED6265692.1"/>
    <property type="molecule type" value="Genomic_DNA"/>
</dbReference>
<sequence length="86" mass="10279">MSKDTEGKSEKIMDTESKVLWYPDSKRNTQMDKFRIQVNSDYGLNLANYSDLYQWSVDNYTEFWAEVWRYCDIVSSKPYEEGPNGW</sequence>
<evidence type="ECO:0000313" key="1">
    <source>
        <dbReference type="EMBL" id="MED6265692.1"/>
    </source>
</evidence>
<dbReference type="PANTHER" id="PTHR42921">
    <property type="entry name" value="ACETOACETYL-COA SYNTHETASE"/>
    <property type="match status" value="1"/>
</dbReference>